<protein>
    <submittedName>
        <fullName evidence="2">N-acetylmuramoyl-L-alanine amidase</fullName>
    </submittedName>
</protein>
<name>A0ABQ5KCF8_9EUKA</name>
<reference evidence="2" key="1">
    <citation type="submission" date="2022-03" db="EMBL/GenBank/DDBJ databases">
        <title>Draft genome sequence of Aduncisulcus paluster, a free-living microaerophilic Fornicata.</title>
        <authorList>
            <person name="Yuyama I."/>
            <person name="Kume K."/>
            <person name="Tamura T."/>
            <person name="Inagaki Y."/>
            <person name="Hashimoto T."/>
        </authorList>
    </citation>
    <scope>NUCLEOTIDE SEQUENCE</scope>
    <source>
        <strain evidence="2">NY0171</strain>
    </source>
</reference>
<keyword evidence="3" id="KW-1185">Reference proteome</keyword>
<proteinExistence type="predicted"/>
<dbReference type="Proteomes" id="UP001057375">
    <property type="component" value="Unassembled WGS sequence"/>
</dbReference>
<comment type="caution">
    <text evidence="2">The sequence shown here is derived from an EMBL/GenBank/DDBJ whole genome shotgun (WGS) entry which is preliminary data.</text>
</comment>
<evidence type="ECO:0000313" key="2">
    <source>
        <dbReference type="EMBL" id="GKT29587.1"/>
    </source>
</evidence>
<evidence type="ECO:0000256" key="1">
    <source>
        <dbReference type="SAM" id="MobiDB-lite"/>
    </source>
</evidence>
<feature type="region of interest" description="Disordered" evidence="1">
    <location>
        <begin position="138"/>
        <end position="158"/>
    </location>
</feature>
<feature type="non-terminal residue" evidence="2">
    <location>
        <position position="1"/>
    </location>
</feature>
<accession>A0ABQ5KCF8</accession>
<dbReference type="EMBL" id="BQXS01008395">
    <property type="protein sequence ID" value="GKT29587.1"/>
    <property type="molecule type" value="Genomic_DNA"/>
</dbReference>
<gene>
    <name evidence="2" type="ORF">ADUPG1_005291</name>
</gene>
<evidence type="ECO:0000313" key="3">
    <source>
        <dbReference type="Proteomes" id="UP001057375"/>
    </source>
</evidence>
<sequence length="158" mass="17992">DQTVSRRFKPSSRTTLIGEQPNPWDLLQPQDVMSRHRGAKPRRRCELLGAISLLSPAPTFVPARHVCLTVKLPYAFALNGWFPISLREPLQASVTFWEATAPVKLPTRHCLQTGERYWIRIQDYQGWYFKVGSTDTSVPTSKPPTYPPHDSPKPNVKL</sequence>
<organism evidence="2 3">
    <name type="scientific">Aduncisulcus paluster</name>
    <dbReference type="NCBI Taxonomy" id="2918883"/>
    <lineage>
        <taxon>Eukaryota</taxon>
        <taxon>Metamonada</taxon>
        <taxon>Carpediemonas-like organisms</taxon>
        <taxon>Aduncisulcus</taxon>
    </lineage>
</organism>